<evidence type="ECO:0000256" key="1">
    <source>
        <dbReference type="SAM" id="MobiDB-lite"/>
    </source>
</evidence>
<feature type="compositionally biased region" description="Basic residues" evidence="1">
    <location>
        <begin position="160"/>
        <end position="171"/>
    </location>
</feature>
<dbReference type="GeneID" id="112684773"/>
<evidence type="ECO:0000313" key="2">
    <source>
        <dbReference type="Proteomes" id="UP000694846"/>
    </source>
</evidence>
<dbReference type="RefSeq" id="XP_025412222.1">
    <property type="nucleotide sequence ID" value="XM_025556437.1"/>
</dbReference>
<organism evidence="2 3">
    <name type="scientific">Sipha flava</name>
    <name type="common">yellow sugarcane aphid</name>
    <dbReference type="NCBI Taxonomy" id="143950"/>
    <lineage>
        <taxon>Eukaryota</taxon>
        <taxon>Metazoa</taxon>
        <taxon>Ecdysozoa</taxon>
        <taxon>Arthropoda</taxon>
        <taxon>Hexapoda</taxon>
        <taxon>Insecta</taxon>
        <taxon>Pterygota</taxon>
        <taxon>Neoptera</taxon>
        <taxon>Paraneoptera</taxon>
        <taxon>Hemiptera</taxon>
        <taxon>Sternorrhyncha</taxon>
        <taxon>Aphidomorpha</taxon>
        <taxon>Aphidoidea</taxon>
        <taxon>Aphididae</taxon>
        <taxon>Sipha</taxon>
    </lineage>
</organism>
<sequence>MLSTKNISNKRILTCTNTTLADQMLTKKVQRKMNQEEMQLSIERLSRPLKRKTVEIADNKVNDQNYMFYMNFIEMQSGKNILNKQIPKCTKTTLTDQTHTKKVQRKMSQEEMQLSIERLSRPLKRKAVEIADNKRKVAQLKMATNTLTKKSHVQNDPRKKPLSRKSTHKNQHKNEVKKSTNKKRSTLDKKAEDSTRMDDNTTETIENGETFKETMVQGIRDLSIPVSYIRGQNKDYEPIPQYYESIAEIEDLILQYVKKNINQTYEKIMAPELQMIGLDVGKLESKIDEPKIPTDEIELNPKINEQEITIGDLKNETDEQDLKPLIIQLE</sequence>
<proteinExistence type="predicted"/>
<feature type="non-terminal residue" evidence="3">
    <location>
        <position position="330"/>
    </location>
</feature>
<protein>
    <submittedName>
        <fullName evidence="3">Uncharacterized protein LOC112684773</fullName>
    </submittedName>
</protein>
<evidence type="ECO:0000313" key="3">
    <source>
        <dbReference type="RefSeq" id="XP_025412222.1"/>
    </source>
</evidence>
<name>A0A8B8FNH0_9HEMI</name>
<dbReference type="AlphaFoldDB" id="A0A8B8FNH0"/>
<feature type="compositionally biased region" description="Basic and acidic residues" evidence="1">
    <location>
        <begin position="185"/>
        <end position="199"/>
    </location>
</feature>
<keyword evidence="2" id="KW-1185">Reference proteome</keyword>
<feature type="region of interest" description="Disordered" evidence="1">
    <location>
        <begin position="143"/>
        <end position="209"/>
    </location>
</feature>
<dbReference type="Proteomes" id="UP000694846">
    <property type="component" value="Unplaced"/>
</dbReference>
<reference evidence="3" key="1">
    <citation type="submission" date="2025-08" db="UniProtKB">
        <authorList>
            <consortium name="RefSeq"/>
        </authorList>
    </citation>
    <scope>IDENTIFICATION</scope>
    <source>
        <tissue evidence="3">Whole body</tissue>
    </source>
</reference>
<gene>
    <name evidence="3" type="primary">LOC112684773</name>
</gene>
<accession>A0A8B8FNH0</accession>